<keyword evidence="2" id="KW-1185">Reference proteome</keyword>
<proteinExistence type="predicted"/>
<name>A0ABR0R3J4_GOSAR</name>
<gene>
    <name evidence="1" type="ORF">PVK06_002403</name>
</gene>
<comment type="caution">
    <text evidence="1">The sequence shown here is derived from an EMBL/GenBank/DDBJ whole genome shotgun (WGS) entry which is preliminary data.</text>
</comment>
<organism evidence="1 2">
    <name type="scientific">Gossypium arboreum</name>
    <name type="common">Tree cotton</name>
    <name type="synonym">Gossypium nanking</name>
    <dbReference type="NCBI Taxonomy" id="29729"/>
    <lineage>
        <taxon>Eukaryota</taxon>
        <taxon>Viridiplantae</taxon>
        <taxon>Streptophyta</taxon>
        <taxon>Embryophyta</taxon>
        <taxon>Tracheophyta</taxon>
        <taxon>Spermatophyta</taxon>
        <taxon>Magnoliopsida</taxon>
        <taxon>eudicotyledons</taxon>
        <taxon>Gunneridae</taxon>
        <taxon>Pentapetalae</taxon>
        <taxon>rosids</taxon>
        <taxon>malvids</taxon>
        <taxon>Malvales</taxon>
        <taxon>Malvaceae</taxon>
        <taxon>Malvoideae</taxon>
        <taxon>Gossypium</taxon>
    </lineage>
</organism>
<dbReference type="PANTHER" id="PTHR37610">
    <property type="entry name" value="CCHC-TYPE DOMAIN-CONTAINING PROTEIN"/>
    <property type="match status" value="1"/>
</dbReference>
<evidence type="ECO:0008006" key="3">
    <source>
        <dbReference type="Google" id="ProtNLM"/>
    </source>
</evidence>
<evidence type="ECO:0000313" key="2">
    <source>
        <dbReference type="Proteomes" id="UP001358586"/>
    </source>
</evidence>
<sequence>MAPTLLLNIFTKNKLNGNNYNEWKRNLIIALSCEKLKTVLDTKCPPAIQFEARKCWEESNGLTCCYMLASMTNTLYKQLESCKTTKAIQGKLEDMFGSQAALEILAIGRNVREAQKPLMDMKGVATLVEILGCAIHP</sequence>
<accession>A0ABR0R3J4</accession>
<dbReference type="EMBL" id="JARKNE010000001">
    <property type="protein sequence ID" value="KAK5846132.1"/>
    <property type="molecule type" value="Genomic_DNA"/>
</dbReference>
<dbReference type="PANTHER" id="PTHR37610:SF6">
    <property type="entry name" value="GAG-POLYPEPTIDE OF LTR COPIA-TYPE-RELATED"/>
    <property type="match status" value="1"/>
</dbReference>
<reference evidence="1 2" key="1">
    <citation type="submission" date="2023-03" db="EMBL/GenBank/DDBJ databases">
        <title>WGS of Gossypium arboreum.</title>
        <authorList>
            <person name="Yu D."/>
        </authorList>
    </citation>
    <scope>NUCLEOTIDE SEQUENCE [LARGE SCALE GENOMIC DNA]</scope>
    <source>
        <tissue evidence="1">Leaf</tissue>
    </source>
</reference>
<evidence type="ECO:0000313" key="1">
    <source>
        <dbReference type="EMBL" id="KAK5846132.1"/>
    </source>
</evidence>
<dbReference type="Proteomes" id="UP001358586">
    <property type="component" value="Chromosome 1"/>
</dbReference>
<protein>
    <recommendedName>
        <fullName evidence="3">Retrotransposon Copia-like N-terminal domain-containing protein</fullName>
    </recommendedName>
</protein>